<sequence>MSYWNALNRTAFSHRWVDVGGLSTRVVEAGEGESTVLFLHGIGGHIETFCRNIAPHAEAGYRVLAIDMLGHGYTAKPDGDYEIERYVDHLLKFLEVMDVKHANFAGTSLGGWVSARIAARHPEMVDRLALISSAGLTAHPSVMHNLKTLTERASLVAGREGVRARLDFVIKNQEALTDELIDIRHDIYAADDYKRSVKNIMCLQNMEIRQRNLLTEDELSKIEAPTLIVWTHDDPTASVNDGRRYADSIPDSRFITFDNSSHMPQLEEWERFNALHLAFLADPASVRSDNDMRNSFKTNIPDITQTESIR</sequence>
<geneLocation type="plasmid" evidence="2">
    <name>unnamed1</name>
</geneLocation>
<evidence type="ECO:0000259" key="1">
    <source>
        <dbReference type="Pfam" id="PF00561"/>
    </source>
</evidence>
<dbReference type="Proteomes" id="UP000276254">
    <property type="component" value="Plasmid unnamed1"/>
</dbReference>
<proteinExistence type="predicted"/>
<evidence type="ECO:0000313" key="2">
    <source>
        <dbReference type="EMBL" id="AYJ85153.1"/>
    </source>
</evidence>
<dbReference type="InterPro" id="IPR050266">
    <property type="entry name" value="AB_hydrolase_sf"/>
</dbReference>
<dbReference type="Pfam" id="PF00561">
    <property type="entry name" value="Abhydrolase_1"/>
    <property type="match status" value="1"/>
</dbReference>
<keyword evidence="3" id="KW-1185">Reference proteome</keyword>
<dbReference type="GO" id="GO:0016020">
    <property type="term" value="C:membrane"/>
    <property type="evidence" value="ECO:0007669"/>
    <property type="project" value="TreeGrafter"/>
</dbReference>
<dbReference type="GO" id="GO:0016787">
    <property type="term" value="F:hydrolase activity"/>
    <property type="evidence" value="ECO:0007669"/>
    <property type="project" value="UniProtKB-KW"/>
</dbReference>
<gene>
    <name evidence="2" type="ORF">D3Y57_03745</name>
</gene>
<dbReference type="KEGG" id="spha:D3Y57_03745"/>
<organism evidence="2 3">
    <name type="scientific">Sphingomonas paeninsulae</name>
    <dbReference type="NCBI Taxonomy" id="2319844"/>
    <lineage>
        <taxon>Bacteria</taxon>
        <taxon>Pseudomonadati</taxon>
        <taxon>Pseudomonadota</taxon>
        <taxon>Alphaproteobacteria</taxon>
        <taxon>Sphingomonadales</taxon>
        <taxon>Sphingomonadaceae</taxon>
        <taxon>Sphingomonas</taxon>
    </lineage>
</organism>
<feature type="domain" description="AB hydrolase-1" evidence="1">
    <location>
        <begin position="35"/>
        <end position="165"/>
    </location>
</feature>
<dbReference type="PANTHER" id="PTHR43798">
    <property type="entry name" value="MONOACYLGLYCEROL LIPASE"/>
    <property type="match status" value="1"/>
</dbReference>
<dbReference type="PRINTS" id="PR00111">
    <property type="entry name" value="ABHYDROLASE"/>
</dbReference>
<dbReference type="EMBL" id="CP032828">
    <property type="protein sequence ID" value="AYJ85153.1"/>
    <property type="molecule type" value="Genomic_DNA"/>
</dbReference>
<dbReference type="Gene3D" id="3.40.50.1820">
    <property type="entry name" value="alpha/beta hydrolase"/>
    <property type="match status" value="1"/>
</dbReference>
<name>A0A494TDM1_SPHPE</name>
<reference evidence="2 3" key="1">
    <citation type="submission" date="2018-09" db="EMBL/GenBank/DDBJ databases">
        <title>Sphingomonas peninsula sp. nov., isolated from fildes peninsula, Antarctic soil.</title>
        <authorList>
            <person name="Yingchao G."/>
        </authorList>
    </citation>
    <scope>NUCLEOTIDE SEQUENCE [LARGE SCALE GENOMIC DNA]</scope>
    <source>
        <strain evidence="2 3">YZ-8</strain>
        <plasmid evidence="2 3">unnamed1</plasmid>
    </source>
</reference>
<dbReference type="InterPro" id="IPR000073">
    <property type="entry name" value="AB_hydrolase_1"/>
</dbReference>
<dbReference type="RefSeq" id="WP_121151461.1">
    <property type="nucleotide sequence ID" value="NZ_CP032828.1"/>
</dbReference>
<dbReference type="PANTHER" id="PTHR43798:SF28">
    <property type="entry name" value="AB HYDROLASE-1 DOMAIN-CONTAINING PROTEIN"/>
    <property type="match status" value="1"/>
</dbReference>
<accession>A0A494TDM1</accession>
<dbReference type="OrthoDB" id="8680283at2"/>
<keyword evidence="2" id="KW-0378">Hydrolase</keyword>
<evidence type="ECO:0000313" key="3">
    <source>
        <dbReference type="Proteomes" id="UP000276254"/>
    </source>
</evidence>
<keyword evidence="2" id="KW-0614">Plasmid</keyword>
<dbReference type="InterPro" id="IPR029058">
    <property type="entry name" value="AB_hydrolase_fold"/>
</dbReference>
<protein>
    <submittedName>
        <fullName evidence="2">Alpha/beta hydrolase</fullName>
    </submittedName>
</protein>
<dbReference type="AlphaFoldDB" id="A0A494TDM1"/>
<dbReference type="SUPFAM" id="SSF53474">
    <property type="entry name" value="alpha/beta-Hydrolases"/>
    <property type="match status" value="1"/>
</dbReference>